<dbReference type="InterPro" id="IPR006059">
    <property type="entry name" value="SBP"/>
</dbReference>
<name>A0A9D2RIM7_9BURK</name>
<sequence>CCPLTSDQPVSINLENLAAVNKQFYAGDDKGGKVGFNFDSLYIRHLATMISWVRSEIMVKPEFGPQSVERFANGECAVLLSNSGNIGRFKEQKKLDFSLTGIPYYPQVTKQPGNPFVAGSGLWLTKAHAQDQDATLKLLSYLSSTPVSEAWYQQTGYLPLTQQAFAQTQPKYYQGLGDWQKLVAVYEQKPENTTRSFKVNNYHQIRALFNQTIDNALAGNQSAMTALNAAAAEANKLAAKK</sequence>
<dbReference type="SUPFAM" id="SSF53850">
    <property type="entry name" value="Periplasmic binding protein-like II"/>
    <property type="match status" value="1"/>
</dbReference>
<proteinExistence type="predicted"/>
<protein>
    <submittedName>
        <fullName evidence="1">Extracellular solute-binding protein</fullName>
    </submittedName>
</protein>
<reference evidence="1" key="2">
    <citation type="submission" date="2021-04" db="EMBL/GenBank/DDBJ databases">
        <authorList>
            <person name="Gilroy R."/>
        </authorList>
    </citation>
    <scope>NUCLEOTIDE SEQUENCE</scope>
    <source>
        <strain evidence="1">9264</strain>
    </source>
</reference>
<comment type="caution">
    <text evidence="1">The sequence shown here is derived from an EMBL/GenBank/DDBJ whole genome shotgun (WGS) entry which is preliminary data.</text>
</comment>
<dbReference type="Proteomes" id="UP000823889">
    <property type="component" value="Unassembled WGS sequence"/>
</dbReference>
<evidence type="ECO:0000313" key="2">
    <source>
        <dbReference type="Proteomes" id="UP000823889"/>
    </source>
</evidence>
<gene>
    <name evidence="1" type="ORF">H9906_01495</name>
</gene>
<feature type="non-terminal residue" evidence="1">
    <location>
        <position position="1"/>
    </location>
</feature>
<organism evidence="1 2">
    <name type="scientific">Candidatus Paenalcaligenes intestinipullorum</name>
    <dbReference type="NCBI Taxonomy" id="2838718"/>
    <lineage>
        <taxon>Bacteria</taxon>
        <taxon>Pseudomonadati</taxon>
        <taxon>Pseudomonadota</taxon>
        <taxon>Betaproteobacteria</taxon>
        <taxon>Burkholderiales</taxon>
        <taxon>Alcaligenaceae</taxon>
        <taxon>Paenalcaligenes</taxon>
    </lineage>
</organism>
<dbReference type="Pfam" id="PF13416">
    <property type="entry name" value="SBP_bac_8"/>
    <property type="match status" value="1"/>
</dbReference>
<dbReference type="Gene3D" id="3.40.190.10">
    <property type="entry name" value="Periplasmic binding protein-like II"/>
    <property type="match status" value="2"/>
</dbReference>
<dbReference type="EMBL" id="DWUQ01000029">
    <property type="protein sequence ID" value="HJD43688.1"/>
    <property type="molecule type" value="Genomic_DNA"/>
</dbReference>
<reference evidence="1" key="1">
    <citation type="journal article" date="2021" name="PeerJ">
        <title>Extensive microbial diversity within the chicken gut microbiome revealed by metagenomics and culture.</title>
        <authorList>
            <person name="Gilroy R."/>
            <person name="Ravi A."/>
            <person name="Getino M."/>
            <person name="Pursley I."/>
            <person name="Horton D.L."/>
            <person name="Alikhan N.F."/>
            <person name="Baker D."/>
            <person name="Gharbi K."/>
            <person name="Hall N."/>
            <person name="Watson M."/>
            <person name="Adriaenssens E.M."/>
            <person name="Foster-Nyarko E."/>
            <person name="Jarju S."/>
            <person name="Secka A."/>
            <person name="Antonio M."/>
            <person name="Oren A."/>
            <person name="Chaudhuri R.R."/>
            <person name="La Ragione R."/>
            <person name="Hildebrand F."/>
            <person name="Pallen M.J."/>
        </authorList>
    </citation>
    <scope>NUCLEOTIDE SEQUENCE</scope>
    <source>
        <strain evidence="1">9264</strain>
    </source>
</reference>
<evidence type="ECO:0000313" key="1">
    <source>
        <dbReference type="EMBL" id="HJD43688.1"/>
    </source>
</evidence>
<accession>A0A9D2RIM7</accession>
<dbReference type="AlphaFoldDB" id="A0A9D2RIM7"/>